<evidence type="ECO:0000256" key="1">
    <source>
        <dbReference type="SAM" id="Coils"/>
    </source>
</evidence>
<keyword evidence="1" id="KW-0175">Coiled coil</keyword>
<accession>A0ABN8CZC9</accession>
<sequence length="518" mass="58757">MAVSEAPTTLRRLRGQESIEEDQLSLDKTEKTQPMAVPNMNKRRCVVSTKPLKGVDVLTSRTCTAVTCDRDEKEEKRQFPSDNVMHKVEDEGGGDVLVPHDVTIATEIAVIAAKNEELHRSVAFLKQKFALQEDHTRQLLVGLGALNTVSNELATLQKEYQARTEKNTALIQELLVRISNCSAQVDTLKHSRGLKTEQVHKFKQECAQEMNRLISRLGDLAGDACQEQVLSDERKNDDDDVLCTTGRMREKLQQVEQLKEKVCEQRAQVVDDRSVQSVGGPTLQQETTDRINLALEQLDNLHADMFQLKHTLVQENQSFRRHLEDHLTRQIAHTREMQDNEKERIHEEMDEIRSGMCGILKDIHRLKERTKYLVPSMAKSSSLPLEVIDKSSDDHWMGIQAPSSNAPMPYEHNYDWVIPRQLEAHHARFNDIYHTKSGNASPGKSGDKTCQVFTPEDAPAIVQHATQLCESPHYSSCSSSLSRRLSVYGEKNGKPTAEQFDRQLQEQHRLFWIGEGAG</sequence>
<organism evidence="3 4">
    <name type="scientific">Peronospora belbahrii</name>
    <dbReference type="NCBI Taxonomy" id="622444"/>
    <lineage>
        <taxon>Eukaryota</taxon>
        <taxon>Sar</taxon>
        <taxon>Stramenopiles</taxon>
        <taxon>Oomycota</taxon>
        <taxon>Peronosporomycetes</taxon>
        <taxon>Peronosporales</taxon>
        <taxon>Peronosporaceae</taxon>
        <taxon>Peronospora</taxon>
    </lineage>
</organism>
<gene>
    <name evidence="3" type="ORF">PBS001_LOCUS4235</name>
</gene>
<name>A0ABN8CZC9_9STRA</name>
<dbReference type="EMBL" id="CAKLCB010000247">
    <property type="protein sequence ID" value="CAH0517641.1"/>
    <property type="molecule type" value="Genomic_DNA"/>
</dbReference>
<feature type="region of interest" description="Disordered" evidence="2">
    <location>
        <begin position="1"/>
        <end position="24"/>
    </location>
</feature>
<dbReference type="Proteomes" id="UP001158986">
    <property type="component" value="Unassembled WGS sequence"/>
</dbReference>
<proteinExistence type="predicted"/>
<comment type="caution">
    <text evidence="3">The sequence shown here is derived from an EMBL/GenBank/DDBJ whole genome shotgun (WGS) entry which is preliminary data.</text>
</comment>
<evidence type="ECO:0000313" key="4">
    <source>
        <dbReference type="Proteomes" id="UP001158986"/>
    </source>
</evidence>
<evidence type="ECO:0000313" key="3">
    <source>
        <dbReference type="EMBL" id="CAH0517641.1"/>
    </source>
</evidence>
<protein>
    <submittedName>
        <fullName evidence="3">Uncharacterized protein</fullName>
    </submittedName>
</protein>
<keyword evidence="4" id="KW-1185">Reference proteome</keyword>
<evidence type="ECO:0000256" key="2">
    <source>
        <dbReference type="SAM" id="MobiDB-lite"/>
    </source>
</evidence>
<feature type="coiled-coil region" evidence="1">
    <location>
        <begin position="146"/>
        <end position="173"/>
    </location>
</feature>
<reference evidence="3 4" key="1">
    <citation type="submission" date="2021-11" db="EMBL/GenBank/DDBJ databases">
        <authorList>
            <person name="Islam A."/>
            <person name="Islam S."/>
            <person name="Flora M.S."/>
            <person name="Rahman M."/>
            <person name="Ziaur R.M."/>
            <person name="Epstein J.H."/>
            <person name="Hassan M."/>
            <person name="Klassen M."/>
            <person name="Woodard K."/>
            <person name="Webb A."/>
            <person name="Webby R.J."/>
            <person name="El Zowalaty M.E."/>
        </authorList>
    </citation>
    <scope>NUCLEOTIDE SEQUENCE [LARGE SCALE GENOMIC DNA]</scope>
    <source>
        <strain evidence="3">Pbs1</strain>
    </source>
</reference>